<dbReference type="InterPro" id="IPR029044">
    <property type="entry name" value="Nucleotide-diphossugar_trans"/>
</dbReference>
<gene>
    <name evidence="1" type="ORF">D791_00838</name>
</gene>
<dbReference type="EMBL" id="AONB01000002">
    <property type="protein sequence ID" value="EXJ12593.1"/>
    <property type="molecule type" value="Genomic_DNA"/>
</dbReference>
<keyword evidence="2" id="KW-1185">Reference proteome</keyword>
<dbReference type="PANTHER" id="PTHR36529">
    <property type="entry name" value="SLL1095 PROTEIN"/>
    <property type="match status" value="1"/>
</dbReference>
<dbReference type="PANTHER" id="PTHR36529:SF1">
    <property type="entry name" value="GLYCOSYLTRANSFERASE"/>
    <property type="match status" value="1"/>
</dbReference>
<dbReference type="STRING" id="1229521.D791_00838"/>
<name>W9UZC6_9GAMM</name>
<dbReference type="Gene3D" id="3.90.550.10">
    <property type="entry name" value="Spore Coat Polysaccharide Biosynthesis Protein SpsA, Chain A"/>
    <property type="match status" value="1"/>
</dbReference>
<sequence>MQIAIFARAPVAGACKTRLIPALGAEGAAQLHAQLVEKSLATAMLLQDAEVTLWTAGNSTDPFFLKQQMRWPRLRLKPQSEGDLGARMHEAFVATNAPMLLIGSDCPALTTAHFMACHRALSEQDAVFLPAEDGGYVLVGLNTPCLEVFRGINWSTDQVMEQTRSRLREQGLSWSEPARLWDVDRPEDLVRLAELDIR</sequence>
<reference evidence="1 2" key="2">
    <citation type="journal article" date="2015" name="Syst. Appl. Microbiol.">
        <title>Nitrincola nitratireducens sp. nov. isolated from a haloalkaline crater lake.</title>
        <authorList>
            <person name="Singh A."/>
            <person name="Vaidya B."/>
            <person name="Tanuku N.R."/>
            <person name="Pinnaka A.K."/>
        </authorList>
    </citation>
    <scope>NUCLEOTIDE SEQUENCE [LARGE SCALE GENOMIC DNA]</scope>
    <source>
        <strain evidence="1 2">AK23</strain>
    </source>
</reference>
<evidence type="ECO:0000313" key="1">
    <source>
        <dbReference type="EMBL" id="EXJ12593.1"/>
    </source>
</evidence>
<accession>W9UZC6</accession>
<comment type="caution">
    <text evidence="1">The sequence shown here is derived from an EMBL/GenBank/DDBJ whole genome shotgun (WGS) entry which is preliminary data.</text>
</comment>
<evidence type="ECO:0000313" key="2">
    <source>
        <dbReference type="Proteomes" id="UP000019464"/>
    </source>
</evidence>
<protein>
    <recommendedName>
        <fullName evidence="3">Transferase 1, rSAM/selenodomain-associated</fullName>
    </recommendedName>
</protein>
<evidence type="ECO:0008006" key="3">
    <source>
        <dbReference type="Google" id="ProtNLM"/>
    </source>
</evidence>
<dbReference type="PATRIC" id="fig|1229521.3.peg.850"/>
<organism evidence="1 2">
    <name type="scientific">Nitrincola nitratireducens</name>
    <dbReference type="NCBI Taxonomy" id="1229521"/>
    <lineage>
        <taxon>Bacteria</taxon>
        <taxon>Pseudomonadati</taxon>
        <taxon>Pseudomonadota</taxon>
        <taxon>Gammaproteobacteria</taxon>
        <taxon>Oceanospirillales</taxon>
        <taxon>Oceanospirillaceae</taxon>
        <taxon>Nitrincola</taxon>
    </lineage>
</organism>
<dbReference type="AlphaFoldDB" id="W9UZC6"/>
<dbReference type="SUPFAM" id="SSF53448">
    <property type="entry name" value="Nucleotide-diphospho-sugar transferases"/>
    <property type="match status" value="1"/>
</dbReference>
<reference evidence="2" key="1">
    <citation type="submission" date="2012-11" db="EMBL/GenBank/DDBJ databases">
        <authorList>
            <person name="Singh A."/>
            <person name="Pinnaka A.K."/>
            <person name="Vaidya B."/>
        </authorList>
    </citation>
    <scope>NUCLEOTIDE SEQUENCE [LARGE SCALE GENOMIC DNA]</scope>
    <source>
        <strain evidence="2">AK23</strain>
    </source>
</reference>
<dbReference type="OrthoDB" id="9798250at2"/>
<dbReference type="RefSeq" id="WP_036508000.1">
    <property type="nucleotide sequence ID" value="NZ_AONB01000002.1"/>
</dbReference>
<dbReference type="InterPro" id="IPR018641">
    <property type="entry name" value="Trfase_1_rSAM/seldom-assoc"/>
</dbReference>
<proteinExistence type="predicted"/>
<dbReference type="Proteomes" id="UP000019464">
    <property type="component" value="Unassembled WGS sequence"/>
</dbReference>
<dbReference type="NCBIfam" id="TIGR04282">
    <property type="entry name" value="glyco_like_cofC"/>
    <property type="match status" value="1"/>
</dbReference>
<dbReference type="Pfam" id="PF09837">
    <property type="entry name" value="DUF2064"/>
    <property type="match status" value="1"/>
</dbReference>